<gene>
    <name evidence="1" type="ORF">WN51_05068</name>
</gene>
<reference evidence="1 2" key="1">
    <citation type="submission" date="2015-07" db="EMBL/GenBank/DDBJ databases">
        <title>The genome of Melipona quadrifasciata.</title>
        <authorList>
            <person name="Pan H."/>
            <person name="Kapheim K."/>
        </authorList>
    </citation>
    <scope>NUCLEOTIDE SEQUENCE [LARGE SCALE GENOMIC DNA]</scope>
    <source>
        <strain evidence="1">0111107301</strain>
        <tissue evidence="1">Whole body</tissue>
    </source>
</reference>
<protein>
    <recommendedName>
        <fullName evidence="3">Histone-lysine N-methyltransferase SETMAR</fullName>
    </recommendedName>
</protein>
<dbReference type="Proteomes" id="UP000053105">
    <property type="component" value="Unassembled WGS sequence"/>
</dbReference>
<proteinExistence type="predicted"/>
<sequence>MLDHTCLWPTQLLQLGWNVLVHPPYLSHLDQFFSQKPQNFYKCGIMELPEKWRKVIE</sequence>
<name>A0A0M8ZUC6_9HYME</name>
<accession>A0A0M8ZUC6</accession>
<dbReference type="AlphaFoldDB" id="A0A0M8ZUC6"/>
<keyword evidence="2" id="KW-1185">Reference proteome</keyword>
<evidence type="ECO:0008006" key="3">
    <source>
        <dbReference type="Google" id="ProtNLM"/>
    </source>
</evidence>
<dbReference type="EMBL" id="KQ435883">
    <property type="protein sequence ID" value="KOX69783.1"/>
    <property type="molecule type" value="Genomic_DNA"/>
</dbReference>
<evidence type="ECO:0000313" key="2">
    <source>
        <dbReference type="Proteomes" id="UP000053105"/>
    </source>
</evidence>
<evidence type="ECO:0000313" key="1">
    <source>
        <dbReference type="EMBL" id="KOX69783.1"/>
    </source>
</evidence>
<organism evidence="1 2">
    <name type="scientific">Melipona quadrifasciata</name>
    <dbReference type="NCBI Taxonomy" id="166423"/>
    <lineage>
        <taxon>Eukaryota</taxon>
        <taxon>Metazoa</taxon>
        <taxon>Ecdysozoa</taxon>
        <taxon>Arthropoda</taxon>
        <taxon>Hexapoda</taxon>
        <taxon>Insecta</taxon>
        <taxon>Pterygota</taxon>
        <taxon>Neoptera</taxon>
        <taxon>Endopterygota</taxon>
        <taxon>Hymenoptera</taxon>
        <taxon>Apocrita</taxon>
        <taxon>Aculeata</taxon>
        <taxon>Apoidea</taxon>
        <taxon>Anthophila</taxon>
        <taxon>Apidae</taxon>
        <taxon>Melipona</taxon>
    </lineage>
</organism>